<gene>
    <name evidence="1" type="ORF">TraAM80_03663</name>
</gene>
<organism evidence="1 2">
    <name type="scientific">Trypanosoma rangeli</name>
    <dbReference type="NCBI Taxonomy" id="5698"/>
    <lineage>
        <taxon>Eukaryota</taxon>
        <taxon>Discoba</taxon>
        <taxon>Euglenozoa</taxon>
        <taxon>Kinetoplastea</taxon>
        <taxon>Metakinetoplastina</taxon>
        <taxon>Trypanosomatida</taxon>
        <taxon>Trypanosomatidae</taxon>
        <taxon>Trypanosoma</taxon>
        <taxon>Herpetosoma</taxon>
    </lineage>
</organism>
<accession>A0A3R7MRL5</accession>
<sequence length="562" mass="60472">MTREPVAKSLRGVARLPPSTAPATRTSSGLLATVTSASGGGYGVLVATTLCADDARQGELAFLTLTADNSAMLLARRRFAFNAEPLYGIAKVVCAGVSVVAVMSSSGEVVCVRSGLLENDVDDDASDSEEDDAETFVSAVAHALDICAITVGGCPLVVTSGHLKVQGFFFPQQGAGGGMKHECRELNFGPFHFIAGVADYCHGPALLLGCTLGSIVVLEWTSPLDDPVVIRSILMGSSTRYIGVAIDEFECFESQRNVTFCCFGETTAEEQEETELLFLHRTDDAPFEIRRASDAFVSSLPSWNMICHNAPSRPHAEGFSLMVTQPQLHRSSCATHHALLIKITQSGLDAVASLSHGEDASNVARFSSSIHISVMEMLSTECKKALAKLTSAVSVLPMLRHTTGQGSHALWELGLCDGQCTVFFSFIENGQMRPCSLLCLEGSHDRLLGCSWLPQSRGAIMVLSGTILNALKEASEKQERESEVSAVVVGELVLSTREPLSWEGVDASFPLTLENVQEVVRTTVQKENEKMFARLEQRLVSLEHAMSLLLRGEAKQLSNERV</sequence>
<protein>
    <submittedName>
        <fullName evidence="1">Uncharacterized protein</fullName>
    </submittedName>
</protein>
<name>A0A3R7MRL5_TRYRA</name>
<proteinExistence type="predicted"/>
<dbReference type="GeneID" id="40327596"/>
<dbReference type="AlphaFoldDB" id="A0A3R7MRL5"/>
<keyword evidence="2" id="KW-1185">Reference proteome</keyword>
<dbReference type="OrthoDB" id="244598at2759"/>
<reference evidence="1 2" key="1">
    <citation type="journal article" date="2018" name="BMC Genomics">
        <title>Genomic comparison of Trypanosoma conorhini and Trypanosoma rangeli to Trypanosoma cruzi strains of high and low virulence.</title>
        <authorList>
            <person name="Bradwell K.R."/>
            <person name="Koparde V.N."/>
            <person name="Matveyev A.V."/>
            <person name="Serrano M.G."/>
            <person name="Alves J.M."/>
            <person name="Parikh H."/>
            <person name="Huang B."/>
            <person name="Lee V."/>
            <person name="Espinosa-Alvarez O."/>
            <person name="Ortiz P.A."/>
            <person name="Costa-Martins A.G."/>
            <person name="Teixeira M.M."/>
            <person name="Buck G.A."/>
        </authorList>
    </citation>
    <scope>NUCLEOTIDE SEQUENCE [LARGE SCALE GENOMIC DNA]</scope>
    <source>
        <strain evidence="1 2">AM80</strain>
    </source>
</reference>
<evidence type="ECO:0000313" key="1">
    <source>
        <dbReference type="EMBL" id="RNF07030.1"/>
    </source>
</evidence>
<dbReference type="OMA" id="CENCEVE"/>
<comment type="caution">
    <text evidence="1">The sequence shown here is derived from an EMBL/GenBank/DDBJ whole genome shotgun (WGS) entry which is preliminary data.</text>
</comment>
<dbReference type="Proteomes" id="UP000283634">
    <property type="component" value="Unassembled WGS sequence"/>
</dbReference>
<evidence type="ECO:0000313" key="2">
    <source>
        <dbReference type="Proteomes" id="UP000283634"/>
    </source>
</evidence>
<dbReference type="EMBL" id="MKGL01000095">
    <property type="protein sequence ID" value="RNF07030.1"/>
    <property type="molecule type" value="Genomic_DNA"/>
</dbReference>
<dbReference type="VEuPathDB" id="TriTrypDB:TRSC58_04587"/>
<dbReference type="RefSeq" id="XP_029239584.1">
    <property type="nucleotide sequence ID" value="XM_029380617.1"/>
</dbReference>